<feature type="transmembrane region" description="Helical" evidence="6">
    <location>
        <begin position="836"/>
        <end position="854"/>
    </location>
</feature>
<reference evidence="9 10" key="1">
    <citation type="journal article" date="2013" name="Nat. Genet.">
        <title>The high-quality draft genome of peach (Prunus persica) identifies unique patterns of genetic diversity, domestication and genome evolution.</title>
        <authorList>
            <consortium name="International Peach Genome Initiative"/>
            <person name="Verde I."/>
            <person name="Abbott A.G."/>
            <person name="Scalabrin S."/>
            <person name="Jung S."/>
            <person name="Shu S."/>
            <person name="Marroni F."/>
            <person name="Zhebentyayeva T."/>
            <person name="Dettori M.T."/>
            <person name="Grimwood J."/>
            <person name="Cattonaro F."/>
            <person name="Zuccolo A."/>
            <person name="Rossini L."/>
            <person name="Jenkins J."/>
            <person name="Vendramin E."/>
            <person name="Meisel L.A."/>
            <person name="Decroocq V."/>
            <person name="Sosinski B."/>
            <person name="Prochnik S."/>
            <person name="Mitros T."/>
            <person name="Policriti A."/>
            <person name="Cipriani G."/>
            <person name="Dondini L."/>
            <person name="Ficklin S."/>
            <person name="Goodstein D.M."/>
            <person name="Xuan P."/>
            <person name="Del Fabbro C."/>
            <person name="Aramini V."/>
            <person name="Copetti D."/>
            <person name="Gonzalez S."/>
            <person name="Horner D.S."/>
            <person name="Falchi R."/>
            <person name="Lucas S."/>
            <person name="Mica E."/>
            <person name="Maldonado J."/>
            <person name="Lazzari B."/>
            <person name="Bielenberg D."/>
            <person name="Pirona R."/>
            <person name="Miculan M."/>
            <person name="Barakat A."/>
            <person name="Testolin R."/>
            <person name="Stella A."/>
            <person name="Tartarini S."/>
            <person name="Tonutti P."/>
            <person name="Arus P."/>
            <person name="Orellana A."/>
            <person name="Wells C."/>
            <person name="Main D."/>
            <person name="Vizzotto G."/>
            <person name="Silva H."/>
            <person name="Salamini F."/>
            <person name="Schmutz J."/>
            <person name="Morgante M."/>
            <person name="Rokhsar D.S."/>
        </authorList>
    </citation>
    <scope>NUCLEOTIDE SEQUENCE [LARGE SCALE GENOMIC DNA]</scope>
    <source>
        <strain evidence="10">cv. Nemared</strain>
    </source>
</reference>
<gene>
    <name evidence="9" type="ORF">PRUPE_4G007300</name>
</gene>
<name>M5X6S2_PRUPE</name>
<dbReference type="Pfam" id="PF00689">
    <property type="entry name" value="Cation_ATPase_C"/>
    <property type="match status" value="1"/>
</dbReference>
<feature type="transmembrane region" description="Helical" evidence="6">
    <location>
        <begin position="860"/>
        <end position="880"/>
    </location>
</feature>
<comment type="similarity">
    <text evidence="6">Belongs to the cation transport ATPase (P-type) (TC 3.A.3) family. Type IIB subfamily.</text>
</comment>
<dbReference type="KEGG" id="pper:18779785"/>
<dbReference type="PANTHER" id="PTHR24093">
    <property type="entry name" value="CATION TRANSPORTING ATPASE"/>
    <property type="match status" value="1"/>
</dbReference>
<keyword evidence="3 6" id="KW-0106">Calcium</keyword>
<keyword evidence="6" id="KW-0547">Nucleotide-binding</keyword>
<dbReference type="SUPFAM" id="SSF81653">
    <property type="entry name" value="Calcium ATPase, transduction domain A"/>
    <property type="match status" value="1"/>
</dbReference>
<dbReference type="InterPro" id="IPR059000">
    <property type="entry name" value="ATPase_P-type_domA"/>
</dbReference>
<accession>M5X6S2</accession>
<comment type="caution">
    <text evidence="6">Lacks conserved residue(s) required for the propagation of feature annotation.</text>
</comment>
<dbReference type="Gramene" id="ONI09753">
    <property type="protein sequence ID" value="ONI09753"/>
    <property type="gene ID" value="PRUPE_4G007300"/>
</dbReference>
<dbReference type="HOGENOM" id="CLU_002360_9_2_1"/>
<dbReference type="Gramene" id="ONI09754">
    <property type="protein sequence ID" value="ONI09754"/>
    <property type="gene ID" value="PRUPE_4G007300"/>
</dbReference>
<dbReference type="STRING" id="3760.M5X6S2"/>
<keyword evidence="4" id="KW-0460">Magnesium</keyword>
<keyword evidence="6" id="KW-0812">Transmembrane</keyword>
<sequence>MADTRSSGHHLDLESQQTVLLITGTNPPRVDHWRWIFVILQVRKLLISSRANRANKASPQSLPQLSSSAIHYTVISTVAAGDTPDLELTGTTEISPASPQVSGDVHLSRDSTASDAELQHANVAKIVKDKDFVSLQKFGGTRGIAEALNTDLQNGIPGDQEDICRRRMVNALSTTQAPAPSFFKLLLQSCNNYTIVLLFVAGLLSIGFGIKVEGLRTGWYEGAIIMFAILIHVIAPSIRDFWLENSHNHNAVIQTAGMSKNVVEAFRGGCPCELSVSDVVPGDLVCLKRGSVVPADGLFVSGEFLVLDDGMETTIDDKKPFMFYGAKVVSGNGRMLVTSVGMDTALGELMNRIAHTPNRAQLPAQLDKMNTRTQIAGLSISILLLVVLFFRFLLEKKDYSSGLPELKGKPAASKEIMNEMGKIVMKPSGQISILTTALAILLVGVVEGIPLFVTLAITYWNRKTMSGKAIAQGILACVTMGSVTTICTDKTGVLTLNSLEVDVCYIGNEVIENDCVTRIDTRVREALCNGICTPLLKPSSSCSSSEDPLLPWAANLGMEIEILRQSHTILEAKELRTNEEGSGVLMKKSSDNEGDMCLHWKGPATTILAMCSHYTDSRGTTKVMDEQRRLAFNHIVEHMQSKHLKTIAFAYKQTDVAKLEENSLILIGLLGVKYTCCEDIMEAVKACQEAGVNIILVSEEKVSKLKDIAVACGILANSNRLVLEGEKFRNSSAEERMDIVDKICVMGNSIPLDRLLLVQCLKEKDHAVAMVGVRTNETPTLKEADVGVAMGTWSSEMARESSDIIIWDGNFSFLVPIISCGRCIYYNIQKYIQLELTMNIAGLLITATTTMASGESAITAIQLFWANMVVTLLGGLALLMEPPTKELMEKPPVRRTDRLISKAMWRNIVSQALYQSAILVSFQLKGQTVPGISKKVSESIVFNSFVLCHVFNQVNSRELEKKNVFRGILHNQWFWVSVGGTLVLQVAFIEISHILVGNARLNWAQWGVCLLIGMVSWEIDLVVKCVSGVVVNGTFSSHVGCINNSMTPSGVSGSASNLELPLIVGNSTRSHDPMIPS</sequence>
<feature type="transmembrane region" description="Helical" evidence="6">
    <location>
        <begin position="375"/>
        <end position="394"/>
    </location>
</feature>
<dbReference type="GO" id="GO:0046872">
    <property type="term" value="F:metal ion binding"/>
    <property type="evidence" value="ECO:0007669"/>
    <property type="project" value="UniProtKB-KW"/>
</dbReference>
<dbReference type="SMR" id="M5X6S2"/>
<feature type="transmembrane region" description="Helical" evidence="6">
    <location>
        <begin position="431"/>
        <end position="460"/>
    </location>
</feature>
<dbReference type="Pfam" id="PF00122">
    <property type="entry name" value="E1-E2_ATPase"/>
    <property type="match status" value="1"/>
</dbReference>
<evidence type="ECO:0000256" key="2">
    <source>
        <dbReference type="ARBA" id="ARBA00022723"/>
    </source>
</evidence>
<dbReference type="InterPro" id="IPR023299">
    <property type="entry name" value="ATPase_P-typ_cyto_dom_N"/>
</dbReference>
<feature type="domain" description="Cation-transporting P-type ATPase C-terminal" evidence="8">
    <location>
        <begin position="856"/>
        <end position="1024"/>
    </location>
</feature>
<dbReference type="PRINTS" id="PR00119">
    <property type="entry name" value="CATATPASE"/>
</dbReference>
<dbReference type="InterPro" id="IPR006408">
    <property type="entry name" value="P-type_ATPase_IIB"/>
</dbReference>
<keyword evidence="6" id="KW-0067">ATP-binding</keyword>
<dbReference type="GO" id="GO:0005524">
    <property type="term" value="F:ATP binding"/>
    <property type="evidence" value="ECO:0007669"/>
    <property type="project" value="UniProtKB-KW"/>
</dbReference>
<evidence type="ECO:0000259" key="8">
    <source>
        <dbReference type="Pfam" id="PF00689"/>
    </source>
</evidence>
<dbReference type="GO" id="GO:0005886">
    <property type="term" value="C:plasma membrane"/>
    <property type="evidence" value="ECO:0000318"/>
    <property type="project" value="GO_Central"/>
</dbReference>
<dbReference type="GO" id="GO:0005388">
    <property type="term" value="F:P-type calcium transporter activity"/>
    <property type="evidence" value="ECO:0000318"/>
    <property type="project" value="GO_Central"/>
</dbReference>
<dbReference type="Proteomes" id="UP000006882">
    <property type="component" value="Chromosome G4"/>
</dbReference>
<evidence type="ECO:0000256" key="1">
    <source>
        <dbReference type="ARBA" id="ARBA00022448"/>
    </source>
</evidence>
<feature type="transmembrane region" description="Helical" evidence="6">
    <location>
        <begin position="218"/>
        <end position="238"/>
    </location>
</feature>
<dbReference type="OrthoDB" id="116380at2759"/>
<dbReference type="NCBIfam" id="TIGR01517">
    <property type="entry name" value="ATPase-IIB_Ca"/>
    <property type="match status" value="1"/>
</dbReference>
<feature type="transmembrane region" description="Helical" evidence="6">
    <location>
        <begin position="193"/>
        <end position="212"/>
    </location>
</feature>
<evidence type="ECO:0000313" key="9">
    <source>
        <dbReference type="EMBL" id="ONI09753.1"/>
    </source>
</evidence>
<comment type="function">
    <text evidence="6">Catalyzes the hydrolysis of ATP coupled with the transport of calcium.</text>
</comment>
<dbReference type="SUPFAM" id="SSF56784">
    <property type="entry name" value="HAD-like"/>
    <property type="match status" value="1"/>
</dbReference>
<dbReference type="Gene3D" id="1.20.1110.10">
    <property type="entry name" value="Calcium-transporting ATPase, transmembrane domain"/>
    <property type="match status" value="2"/>
</dbReference>
<dbReference type="AlphaFoldDB" id="M5X6S2"/>
<dbReference type="EC" id="7.2.2.10" evidence="6"/>
<keyword evidence="5 6" id="KW-0406">Ion transport</keyword>
<dbReference type="EMBL" id="CM007654">
    <property type="protein sequence ID" value="ONI09753.1"/>
    <property type="molecule type" value="Genomic_DNA"/>
</dbReference>
<reference evidence="9" key="2">
    <citation type="submission" date="2016-12" db="EMBL/GenBank/DDBJ databases">
        <title>WGS assembly of Prunus persica.</title>
        <authorList>
            <person name="Verde I."/>
            <person name="Jenkins J."/>
            <person name="Dondini L."/>
            <person name="Micali S."/>
            <person name="Pagliarani G."/>
            <person name="Vendramin E."/>
            <person name="Paris R."/>
            <person name="Aramini V."/>
            <person name="Gazza L."/>
            <person name="Rossini L."/>
            <person name="Bassi D."/>
            <person name="Troggio M."/>
            <person name="Shu S."/>
            <person name="Grimwood J.H."/>
            <person name="Tartarini S."/>
            <person name="Dettori M.T."/>
            <person name="Schmutz J."/>
        </authorList>
    </citation>
    <scope>NUCLEOTIDE SEQUENCE</scope>
</reference>
<dbReference type="InterPro" id="IPR036412">
    <property type="entry name" value="HAD-like_sf"/>
</dbReference>
<dbReference type="eggNOG" id="KOG0204">
    <property type="taxonomic scope" value="Eukaryota"/>
</dbReference>
<dbReference type="InterPro" id="IPR023298">
    <property type="entry name" value="ATPase_P-typ_TM_dom_sf"/>
</dbReference>
<dbReference type="Gene3D" id="3.40.1110.10">
    <property type="entry name" value="Calcium-transporting ATPase, cytoplasmic domain N"/>
    <property type="match status" value="1"/>
</dbReference>
<dbReference type="OMA" id="LHWKGPA"/>
<keyword evidence="6" id="KW-0472">Membrane</keyword>
<dbReference type="InterPro" id="IPR008250">
    <property type="entry name" value="ATPase_P-typ_transduc_dom_A_sf"/>
</dbReference>
<evidence type="ECO:0000256" key="3">
    <source>
        <dbReference type="ARBA" id="ARBA00022837"/>
    </source>
</evidence>
<comment type="catalytic activity">
    <reaction evidence="6">
        <text>Ca(2+)(in) + ATP + H2O = Ca(2+)(out) + ADP + phosphate + H(+)</text>
        <dbReference type="Rhea" id="RHEA:18105"/>
        <dbReference type="ChEBI" id="CHEBI:15377"/>
        <dbReference type="ChEBI" id="CHEBI:15378"/>
        <dbReference type="ChEBI" id="CHEBI:29108"/>
        <dbReference type="ChEBI" id="CHEBI:30616"/>
        <dbReference type="ChEBI" id="CHEBI:43474"/>
        <dbReference type="ChEBI" id="CHEBI:456216"/>
        <dbReference type="EC" id="7.2.2.10"/>
    </reaction>
</comment>
<keyword evidence="1 6" id="KW-0813">Transport</keyword>
<keyword evidence="2" id="KW-0479">Metal-binding</keyword>
<protein>
    <recommendedName>
        <fullName evidence="6">Calcium-transporting ATPase</fullName>
        <ecNumber evidence="6">7.2.2.10</ecNumber>
    </recommendedName>
</protein>
<dbReference type="PANTHER" id="PTHR24093:SF470">
    <property type="entry name" value="CALCIUM-TRANSPORTING ATPASE 12, PLASMA MEMBRANE-TYPE-LIKE"/>
    <property type="match status" value="1"/>
</dbReference>
<evidence type="ECO:0000256" key="4">
    <source>
        <dbReference type="ARBA" id="ARBA00022842"/>
    </source>
</evidence>
<proteinExistence type="inferred from homology"/>
<dbReference type="SUPFAM" id="SSF81665">
    <property type="entry name" value="Calcium ATPase, transmembrane domain M"/>
    <property type="match status" value="1"/>
</dbReference>
<evidence type="ECO:0000259" key="7">
    <source>
        <dbReference type="Pfam" id="PF00122"/>
    </source>
</evidence>
<keyword evidence="10" id="KW-1185">Reference proteome</keyword>
<dbReference type="SUPFAM" id="SSF81660">
    <property type="entry name" value="Metal cation-transporting ATPase, ATP-binding domain N"/>
    <property type="match status" value="1"/>
</dbReference>
<comment type="subcellular location">
    <subcellularLocation>
        <location evidence="6">Membrane</location>
        <topology evidence="6">Multi-pass membrane protein</topology>
    </subcellularLocation>
</comment>
<dbReference type="InterPro" id="IPR006068">
    <property type="entry name" value="ATPase_P-typ_cation-transptr_C"/>
</dbReference>
<keyword evidence="6" id="KW-1133">Transmembrane helix</keyword>
<evidence type="ECO:0000256" key="6">
    <source>
        <dbReference type="RuleBase" id="RU361146"/>
    </source>
</evidence>
<feature type="transmembrane region" description="Helical" evidence="6">
    <location>
        <begin position="973"/>
        <end position="997"/>
    </location>
</feature>
<evidence type="ECO:0000256" key="5">
    <source>
        <dbReference type="ARBA" id="ARBA00023065"/>
    </source>
</evidence>
<organism evidence="9 10">
    <name type="scientific">Prunus persica</name>
    <name type="common">Peach</name>
    <name type="synonym">Amygdalus persica</name>
    <dbReference type="NCBI Taxonomy" id="3760"/>
    <lineage>
        <taxon>Eukaryota</taxon>
        <taxon>Viridiplantae</taxon>
        <taxon>Streptophyta</taxon>
        <taxon>Embryophyta</taxon>
        <taxon>Tracheophyta</taxon>
        <taxon>Spermatophyta</taxon>
        <taxon>Magnoliopsida</taxon>
        <taxon>eudicotyledons</taxon>
        <taxon>Gunneridae</taxon>
        <taxon>Pentapetalae</taxon>
        <taxon>rosids</taxon>
        <taxon>fabids</taxon>
        <taxon>Rosales</taxon>
        <taxon>Rosaceae</taxon>
        <taxon>Amygdaloideae</taxon>
        <taxon>Amygdaleae</taxon>
        <taxon>Prunus</taxon>
    </lineage>
</organism>
<dbReference type="EMBL" id="CM007654">
    <property type="protein sequence ID" value="ONI09754.1"/>
    <property type="molecule type" value="Genomic_DNA"/>
</dbReference>
<feature type="domain" description="P-type ATPase A" evidence="7">
    <location>
        <begin position="258"/>
        <end position="352"/>
    </location>
</feature>
<keyword evidence="6" id="KW-0109">Calcium transport</keyword>
<evidence type="ECO:0000313" key="10">
    <source>
        <dbReference type="Proteomes" id="UP000006882"/>
    </source>
</evidence>
<dbReference type="Pfam" id="PF13246">
    <property type="entry name" value="Cation_ATPase"/>
    <property type="match status" value="1"/>
</dbReference>